<dbReference type="Gene3D" id="3.40.640.10">
    <property type="entry name" value="Type I PLP-dependent aspartate aminotransferase-like (Major domain)"/>
    <property type="match status" value="1"/>
</dbReference>
<feature type="modified residue" description="N6-(pyridoxal phosphate)lysine" evidence="10">
    <location>
        <position position="273"/>
    </location>
</feature>
<dbReference type="FunFam" id="3.90.1150.10:FF:000012">
    <property type="entry name" value="Glutamate-1-semialdehyde 2,1-aminomutase"/>
    <property type="match status" value="1"/>
</dbReference>
<comment type="pathway">
    <text evidence="3">Porphyrin-containing compound metabolism; protoporphyrin-IX biosynthesis; 5-aminolevulinate from L-glutamyl-tRNA(Glu): step 2/2.</text>
</comment>
<dbReference type="EMBL" id="CP046973">
    <property type="protein sequence ID" value="QGZ92478.1"/>
    <property type="molecule type" value="Genomic_DNA"/>
</dbReference>
<dbReference type="InterPro" id="IPR015422">
    <property type="entry name" value="PyrdxlP-dep_Trfase_small"/>
</dbReference>
<dbReference type="CDD" id="cd00610">
    <property type="entry name" value="OAT_like"/>
    <property type="match status" value="1"/>
</dbReference>
<dbReference type="GO" id="GO:0030170">
    <property type="term" value="F:pyridoxal phosphate binding"/>
    <property type="evidence" value="ECO:0007669"/>
    <property type="project" value="InterPro"/>
</dbReference>
<dbReference type="SUPFAM" id="SSF53383">
    <property type="entry name" value="PLP-dependent transferases"/>
    <property type="match status" value="1"/>
</dbReference>
<organism evidence="11 12">
    <name type="scientific">Microcystis aeruginosa FD4</name>
    <dbReference type="NCBI Taxonomy" id="2686288"/>
    <lineage>
        <taxon>Bacteria</taxon>
        <taxon>Bacillati</taxon>
        <taxon>Cyanobacteriota</taxon>
        <taxon>Cyanophyceae</taxon>
        <taxon>Oscillatoriophycideae</taxon>
        <taxon>Chroococcales</taxon>
        <taxon>Microcystaceae</taxon>
        <taxon>Microcystis</taxon>
    </lineage>
</organism>
<dbReference type="PROSITE" id="PS00600">
    <property type="entry name" value="AA_TRANSFER_CLASS_3"/>
    <property type="match status" value="1"/>
</dbReference>
<dbReference type="NCBIfam" id="NF000818">
    <property type="entry name" value="PRK00062.1"/>
    <property type="match status" value="1"/>
</dbReference>
<dbReference type="InterPro" id="IPR005814">
    <property type="entry name" value="Aminotrans_3"/>
</dbReference>
<dbReference type="GO" id="GO:0005737">
    <property type="term" value="C:cytoplasm"/>
    <property type="evidence" value="ECO:0007669"/>
    <property type="project" value="UniProtKB-SubCell"/>
</dbReference>
<dbReference type="HAMAP" id="MF_00375">
    <property type="entry name" value="HemL_aminotrans_3"/>
    <property type="match status" value="1"/>
</dbReference>
<dbReference type="UniPathway" id="UPA00251">
    <property type="reaction ID" value="UER00317"/>
</dbReference>
<comment type="cofactor">
    <cofactor evidence="2 10">
        <name>pyridoxal 5'-phosphate</name>
        <dbReference type="ChEBI" id="CHEBI:597326"/>
    </cofactor>
</comment>
<evidence type="ECO:0000256" key="3">
    <source>
        <dbReference type="ARBA" id="ARBA00004819"/>
    </source>
</evidence>
<dbReference type="PANTHER" id="PTHR43713">
    <property type="entry name" value="GLUTAMATE-1-SEMIALDEHYDE 2,1-AMINOMUTASE"/>
    <property type="match status" value="1"/>
</dbReference>
<keyword evidence="7" id="KW-0149">Chlorophyll biosynthesis</keyword>
<evidence type="ECO:0000256" key="8">
    <source>
        <dbReference type="ARBA" id="ARBA00023235"/>
    </source>
</evidence>
<dbReference type="GO" id="GO:0042286">
    <property type="term" value="F:glutamate-1-semialdehyde 2,1-aminomutase activity"/>
    <property type="evidence" value="ECO:0007669"/>
    <property type="project" value="UniProtKB-UniRule"/>
</dbReference>
<name>A0A857D939_MICAE</name>
<comment type="catalytic activity">
    <reaction evidence="1 10">
        <text>(S)-4-amino-5-oxopentanoate = 5-aminolevulinate</text>
        <dbReference type="Rhea" id="RHEA:14265"/>
        <dbReference type="ChEBI" id="CHEBI:57501"/>
        <dbReference type="ChEBI" id="CHEBI:356416"/>
        <dbReference type="EC" id="5.4.3.8"/>
    </reaction>
</comment>
<evidence type="ECO:0000256" key="1">
    <source>
        <dbReference type="ARBA" id="ARBA00001579"/>
    </source>
</evidence>
<keyword evidence="8 10" id="KW-0413">Isomerase</keyword>
<dbReference type="Pfam" id="PF00202">
    <property type="entry name" value="Aminotran_3"/>
    <property type="match status" value="1"/>
</dbReference>
<evidence type="ECO:0000256" key="9">
    <source>
        <dbReference type="ARBA" id="ARBA00023244"/>
    </source>
</evidence>
<reference evidence="11 12" key="1">
    <citation type="submission" date="2019-12" db="EMBL/GenBank/DDBJ databases">
        <title>Complete genome sequence of Microcystis aeruginosa strain FD4.</title>
        <authorList>
            <person name="Urakawa H."/>
        </authorList>
    </citation>
    <scope>NUCLEOTIDE SEQUENCE [LARGE SCALE GENOMIC DNA]</scope>
    <source>
        <strain evidence="11 12">FD4</strain>
    </source>
</reference>
<dbReference type="Gene3D" id="3.90.1150.10">
    <property type="entry name" value="Aspartate Aminotransferase, domain 1"/>
    <property type="match status" value="1"/>
</dbReference>
<dbReference type="NCBIfam" id="TIGR00713">
    <property type="entry name" value="hemL"/>
    <property type="match status" value="1"/>
</dbReference>
<accession>A0A857D939</accession>
<comment type="subcellular location">
    <subcellularLocation>
        <location evidence="10">Cytoplasm</location>
    </subcellularLocation>
</comment>
<comment type="subunit">
    <text evidence="5 10">Homodimer.</text>
</comment>
<evidence type="ECO:0000256" key="2">
    <source>
        <dbReference type="ARBA" id="ARBA00001933"/>
    </source>
</evidence>
<keyword evidence="10" id="KW-0963">Cytoplasm</keyword>
<keyword evidence="9 10" id="KW-0627">Porphyrin biosynthesis</keyword>
<evidence type="ECO:0000256" key="6">
    <source>
        <dbReference type="ARBA" id="ARBA00022898"/>
    </source>
</evidence>
<evidence type="ECO:0000313" key="11">
    <source>
        <dbReference type="EMBL" id="QGZ92478.1"/>
    </source>
</evidence>
<gene>
    <name evidence="10 11" type="primary">hemL</name>
    <name evidence="11" type="ORF">GQR42_26295</name>
</gene>
<dbReference type="PANTHER" id="PTHR43713:SF3">
    <property type="entry name" value="GLUTAMATE-1-SEMIALDEHYDE 2,1-AMINOMUTASE 1, CHLOROPLASTIC-RELATED"/>
    <property type="match status" value="1"/>
</dbReference>
<dbReference type="GO" id="GO:0008483">
    <property type="term" value="F:transaminase activity"/>
    <property type="evidence" value="ECO:0007669"/>
    <property type="project" value="InterPro"/>
</dbReference>
<sequence length="433" mass="45889">MVSTSSYQTTKSKEIFTAAQKLMPGGVSSPVRAFKSVGGQPIVFESVKGAYIRDVDGNEYIDYVGTWGPAICGHAHPEVIAALHQALDKGTSFGAPCVQENILAEMVIDAVPSIEMVRFVNSGTEACMSVLRLMRAFTGRDKIIKFEGCYHGHADMFLVKAGSGVATLGLPDSPGVPKTTTNNTLTAPYNDLEAVKALFVENPDSIAGVILEPVVGNAGFIVPDAGFLEGLRELTKEYGALLMFDEVMTGFRIAYGGAQEKFGITPDLTTLGKVIGGGLPVGAYGGRADIMAMVAPAGPMYQAGTLSGNPLAMTAGIKTLELLQRPGIYEYLEKVTKSLTEGLLKVARDAGHSVSGGHISAMFGMFFTGSPVHNYEDAKKADVAKFGRFHRGMLERGVYLAPSQFEAGFTSLAHTEADIERTLAAAKEVLASL</sequence>
<evidence type="ECO:0000256" key="7">
    <source>
        <dbReference type="ARBA" id="ARBA00023171"/>
    </source>
</evidence>
<dbReference type="GO" id="GO:0015995">
    <property type="term" value="P:chlorophyll biosynthetic process"/>
    <property type="evidence" value="ECO:0007669"/>
    <property type="project" value="UniProtKB-KW"/>
</dbReference>
<evidence type="ECO:0000256" key="10">
    <source>
        <dbReference type="HAMAP-Rule" id="MF_00375"/>
    </source>
</evidence>
<dbReference type="Proteomes" id="UP000438345">
    <property type="component" value="Chromosome"/>
</dbReference>
<dbReference type="InterPro" id="IPR015421">
    <property type="entry name" value="PyrdxlP-dep_Trfase_major"/>
</dbReference>
<evidence type="ECO:0000313" key="12">
    <source>
        <dbReference type="Proteomes" id="UP000438345"/>
    </source>
</evidence>
<dbReference type="GO" id="GO:0006782">
    <property type="term" value="P:protoporphyrinogen IX biosynthetic process"/>
    <property type="evidence" value="ECO:0007669"/>
    <property type="project" value="UniProtKB-UniRule"/>
</dbReference>
<dbReference type="InterPro" id="IPR004639">
    <property type="entry name" value="4pyrrol_synth_GluAld_NH2Trfase"/>
</dbReference>
<comment type="similarity">
    <text evidence="4 10">Belongs to the class-III pyridoxal-phosphate-dependent aminotransferase family. HemL subfamily.</text>
</comment>
<evidence type="ECO:0000256" key="5">
    <source>
        <dbReference type="ARBA" id="ARBA00011738"/>
    </source>
</evidence>
<dbReference type="RefSeq" id="WP_158202216.1">
    <property type="nucleotide sequence ID" value="NZ_CP046973.1"/>
</dbReference>
<keyword evidence="6 10" id="KW-0663">Pyridoxal phosphate</keyword>
<dbReference type="FunFam" id="3.40.640.10:FF:000021">
    <property type="entry name" value="Glutamate-1-semialdehyde 2,1-aminomutase"/>
    <property type="match status" value="1"/>
</dbReference>
<dbReference type="InterPro" id="IPR049704">
    <property type="entry name" value="Aminotrans_3_PPA_site"/>
</dbReference>
<dbReference type="InterPro" id="IPR015424">
    <property type="entry name" value="PyrdxlP-dep_Trfase"/>
</dbReference>
<proteinExistence type="inferred from homology"/>
<dbReference type="EC" id="5.4.3.8" evidence="10"/>
<protein>
    <recommendedName>
        <fullName evidence="10">Glutamate-1-semialdehyde 2,1-aminomutase</fullName>
        <shortName evidence="10">GSA</shortName>
        <ecNumber evidence="10">5.4.3.8</ecNumber>
    </recommendedName>
    <alternativeName>
        <fullName evidence="10">Glutamate-1-semialdehyde aminotransferase</fullName>
        <shortName evidence="10">GSA-AT</shortName>
    </alternativeName>
</protein>
<evidence type="ECO:0000256" key="4">
    <source>
        <dbReference type="ARBA" id="ARBA00008981"/>
    </source>
</evidence>
<dbReference type="AlphaFoldDB" id="A0A857D939"/>